<dbReference type="GO" id="GO:0001671">
    <property type="term" value="F:ATPase activator activity"/>
    <property type="evidence" value="ECO:0007669"/>
    <property type="project" value="InterPro"/>
</dbReference>
<dbReference type="AlphaFoldDB" id="A0A138ZXF3"/>
<dbReference type="SMART" id="SM00271">
    <property type="entry name" value="DnaJ"/>
    <property type="match status" value="1"/>
</dbReference>
<dbReference type="Gene3D" id="1.20.1280.20">
    <property type="entry name" value="HscB, C-terminal domain"/>
    <property type="match status" value="1"/>
</dbReference>
<organism evidence="4 5">
    <name type="scientific">Gonapodya prolifera (strain JEL478)</name>
    <name type="common">Monoblepharis prolifera</name>
    <dbReference type="NCBI Taxonomy" id="1344416"/>
    <lineage>
        <taxon>Eukaryota</taxon>
        <taxon>Fungi</taxon>
        <taxon>Fungi incertae sedis</taxon>
        <taxon>Chytridiomycota</taxon>
        <taxon>Chytridiomycota incertae sedis</taxon>
        <taxon>Monoblepharidomycetes</taxon>
        <taxon>Monoblepharidales</taxon>
        <taxon>Gonapodyaceae</taxon>
        <taxon>Gonapodya</taxon>
    </lineage>
</organism>
<dbReference type="InterPro" id="IPR036869">
    <property type="entry name" value="J_dom_sf"/>
</dbReference>
<evidence type="ECO:0000313" key="4">
    <source>
        <dbReference type="EMBL" id="KXS09187.1"/>
    </source>
</evidence>
<dbReference type="NCBIfam" id="TIGR00714">
    <property type="entry name" value="hscB"/>
    <property type="match status" value="1"/>
</dbReference>
<dbReference type="SUPFAM" id="SSF46565">
    <property type="entry name" value="Chaperone J-domain"/>
    <property type="match status" value="1"/>
</dbReference>
<dbReference type="PANTHER" id="PTHR14021">
    <property type="entry name" value="IRON-SULFUR CLUSTER CO-CHAPERONE PROTEIN HSCB"/>
    <property type="match status" value="1"/>
</dbReference>
<protein>
    <submittedName>
        <fullName evidence="4">Co-chaperone Hsc20</fullName>
    </submittedName>
</protein>
<comment type="similarity">
    <text evidence="1">Belongs to the HscB family.</text>
</comment>
<dbReference type="EMBL" id="KQ965883">
    <property type="protein sequence ID" value="KXS09187.1"/>
    <property type="molecule type" value="Genomic_DNA"/>
</dbReference>
<accession>A0A138ZXF3</accession>
<dbReference type="OrthoDB" id="448954at2759"/>
<dbReference type="Pfam" id="PF07743">
    <property type="entry name" value="HSCB_C"/>
    <property type="match status" value="1"/>
</dbReference>
<dbReference type="GO" id="GO:0044571">
    <property type="term" value="P:[2Fe-2S] cluster assembly"/>
    <property type="evidence" value="ECO:0007669"/>
    <property type="project" value="InterPro"/>
</dbReference>
<keyword evidence="2" id="KW-0143">Chaperone</keyword>
<dbReference type="InterPro" id="IPR004640">
    <property type="entry name" value="HscB"/>
</dbReference>
<dbReference type="STRING" id="1344416.A0A138ZXF3"/>
<dbReference type="InterPro" id="IPR036386">
    <property type="entry name" value="HscB_C_sf"/>
</dbReference>
<dbReference type="GO" id="GO:0051259">
    <property type="term" value="P:protein complex oligomerization"/>
    <property type="evidence" value="ECO:0007669"/>
    <property type="project" value="InterPro"/>
</dbReference>
<evidence type="ECO:0000256" key="2">
    <source>
        <dbReference type="ARBA" id="ARBA00023186"/>
    </source>
</evidence>
<dbReference type="PANTHER" id="PTHR14021:SF15">
    <property type="entry name" value="IRON-SULFUR CLUSTER CO-CHAPERONE PROTEIN HSCB"/>
    <property type="match status" value="1"/>
</dbReference>
<dbReference type="CDD" id="cd06257">
    <property type="entry name" value="DnaJ"/>
    <property type="match status" value="1"/>
</dbReference>
<sequence length="306" mass="34976">MILRSPIVMASRPATSIAFSSLCPRARPSLTAWTPRSSWRNHAPLHSLAAPTRPPRRFQRHFPLMDRLSGVLSYVTDHYNKSLGFGATILHPTTHFSNLSTESKSCWKCGSSLPSTAVVCTQNSCDAVQQLAYETNFFDVLNDGNVTFDVNPRQIRHVFLRLQQDVHPDNFAAKSERELRLSEVQSSFINKAYQTLKDPLPRALYLLSLRDIPVSESDTLDDTELLMEILELREELEEAETQEEVDDIRSRNDVVTDKLLLQLSEAFRADPADYAVLKRLVIELQYRVNVRDACVQWNEGEERKMR</sequence>
<proteinExistence type="inferred from homology"/>
<name>A0A138ZXF3_GONPJ</name>
<keyword evidence="5" id="KW-1185">Reference proteome</keyword>
<evidence type="ECO:0000313" key="5">
    <source>
        <dbReference type="Proteomes" id="UP000070544"/>
    </source>
</evidence>
<dbReference type="Proteomes" id="UP000070544">
    <property type="component" value="Unassembled WGS sequence"/>
</dbReference>
<dbReference type="GO" id="GO:0051087">
    <property type="term" value="F:protein-folding chaperone binding"/>
    <property type="evidence" value="ECO:0007669"/>
    <property type="project" value="InterPro"/>
</dbReference>
<reference evidence="4 5" key="1">
    <citation type="journal article" date="2015" name="Genome Biol. Evol.">
        <title>Phylogenomic analyses indicate that early fungi evolved digesting cell walls of algal ancestors of land plants.</title>
        <authorList>
            <person name="Chang Y."/>
            <person name="Wang S."/>
            <person name="Sekimoto S."/>
            <person name="Aerts A.L."/>
            <person name="Choi C."/>
            <person name="Clum A."/>
            <person name="LaButti K.M."/>
            <person name="Lindquist E.A."/>
            <person name="Yee Ngan C."/>
            <person name="Ohm R.A."/>
            <person name="Salamov A.A."/>
            <person name="Grigoriev I.V."/>
            <person name="Spatafora J.W."/>
            <person name="Berbee M.L."/>
        </authorList>
    </citation>
    <scope>NUCLEOTIDE SEQUENCE [LARGE SCALE GENOMIC DNA]</scope>
    <source>
        <strain evidence="4 5">JEL478</strain>
    </source>
</reference>
<evidence type="ECO:0000259" key="3">
    <source>
        <dbReference type="PROSITE" id="PS50076"/>
    </source>
</evidence>
<gene>
    <name evidence="4" type="ORF">M427DRAFT_64648</name>
</gene>
<evidence type="ECO:0000256" key="1">
    <source>
        <dbReference type="ARBA" id="ARBA00010476"/>
    </source>
</evidence>
<dbReference type="PROSITE" id="PS50076">
    <property type="entry name" value="DNAJ_2"/>
    <property type="match status" value="1"/>
</dbReference>
<dbReference type="InterPro" id="IPR001623">
    <property type="entry name" value="DnaJ_domain"/>
</dbReference>
<dbReference type="GO" id="GO:0005739">
    <property type="term" value="C:mitochondrion"/>
    <property type="evidence" value="ECO:0007669"/>
    <property type="project" value="TreeGrafter"/>
</dbReference>
<dbReference type="Gene3D" id="1.10.287.110">
    <property type="entry name" value="DnaJ domain"/>
    <property type="match status" value="1"/>
</dbReference>
<dbReference type="SUPFAM" id="SSF47144">
    <property type="entry name" value="HSC20 (HSCB), C-terminal oligomerisation domain"/>
    <property type="match status" value="1"/>
</dbReference>
<dbReference type="OMA" id="RYKQLQW"/>
<feature type="domain" description="J" evidence="3">
    <location>
        <begin position="136"/>
        <end position="209"/>
    </location>
</feature>
<dbReference type="InterPro" id="IPR009073">
    <property type="entry name" value="HscB_oligo_C"/>
</dbReference>